<proteinExistence type="predicted"/>
<name>A0A9D4RTG5_DREPO</name>
<evidence type="ECO:0000313" key="2">
    <source>
        <dbReference type="Proteomes" id="UP000828390"/>
    </source>
</evidence>
<protein>
    <submittedName>
        <fullName evidence="1">Uncharacterized protein</fullName>
    </submittedName>
</protein>
<reference evidence="1" key="1">
    <citation type="journal article" date="2019" name="bioRxiv">
        <title>The Genome of the Zebra Mussel, Dreissena polymorpha: A Resource for Invasive Species Research.</title>
        <authorList>
            <person name="McCartney M.A."/>
            <person name="Auch B."/>
            <person name="Kono T."/>
            <person name="Mallez S."/>
            <person name="Zhang Y."/>
            <person name="Obille A."/>
            <person name="Becker A."/>
            <person name="Abrahante J.E."/>
            <person name="Garbe J."/>
            <person name="Badalamenti J.P."/>
            <person name="Herman A."/>
            <person name="Mangelson H."/>
            <person name="Liachko I."/>
            <person name="Sullivan S."/>
            <person name="Sone E.D."/>
            <person name="Koren S."/>
            <person name="Silverstein K.A.T."/>
            <person name="Beckman K.B."/>
            <person name="Gohl D.M."/>
        </authorList>
    </citation>
    <scope>NUCLEOTIDE SEQUENCE</scope>
    <source>
        <strain evidence="1">Duluth1</strain>
        <tissue evidence="1">Whole animal</tissue>
    </source>
</reference>
<accession>A0A9D4RTG5</accession>
<dbReference type="AlphaFoldDB" id="A0A9D4RTG5"/>
<evidence type="ECO:0000313" key="1">
    <source>
        <dbReference type="EMBL" id="KAH3880409.1"/>
    </source>
</evidence>
<comment type="caution">
    <text evidence="1">The sequence shown here is derived from an EMBL/GenBank/DDBJ whole genome shotgun (WGS) entry which is preliminary data.</text>
</comment>
<reference evidence="1" key="2">
    <citation type="submission" date="2020-11" db="EMBL/GenBank/DDBJ databases">
        <authorList>
            <person name="McCartney M.A."/>
            <person name="Auch B."/>
            <person name="Kono T."/>
            <person name="Mallez S."/>
            <person name="Becker A."/>
            <person name="Gohl D.M."/>
            <person name="Silverstein K.A.T."/>
            <person name="Koren S."/>
            <person name="Bechman K.B."/>
            <person name="Herman A."/>
            <person name="Abrahante J.E."/>
            <person name="Garbe J."/>
        </authorList>
    </citation>
    <scope>NUCLEOTIDE SEQUENCE</scope>
    <source>
        <strain evidence="1">Duluth1</strain>
        <tissue evidence="1">Whole animal</tissue>
    </source>
</reference>
<organism evidence="1 2">
    <name type="scientific">Dreissena polymorpha</name>
    <name type="common">Zebra mussel</name>
    <name type="synonym">Mytilus polymorpha</name>
    <dbReference type="NCBI Taxonomy" id="45954"/>
    <lineage>
        <taxon>Eukaryota</taxon>
        <taxon>Metazoa</taxon>
        <taxon>Spiralia</taxon>
        <taxon>Lophotrochozoa</taxon>
        <taxon>Mollusca</taxon>
        <taxon>Bivalvia</taxon>
        <taxon>Autobranchia</taxon>
        <taxon>Heteroconchia</taxon>
        <taxon>Euheterodonta</taxon>
        <taxon>Imparidentia</taxon>
        <taxon>Neoheterodontei</taxon>
        <taxon>Myida</taxon>
        <taxon>Dreissenoidea</taxon>
        <taxon>Dreissenidae</taxon>
        <taxon>Dreissena</taxon>
    </lineage>
</organism>
<sequence length="255" mass="28607">MGQLMAENPPKEKSLRLHEINVQVKINWEKKSPTSPTPETPSTLLEELEKGVLYTPLHSTPPSFGIEIEIQYRCGGHLLDDLQLNKSTALRCGGVGYSVRVWWSFGTGDGLVVLSNLKLSRYLIGPNVLTKFHKDCPKHVAYIVKTYRPGSHVFQQTGGIFKLSRAVISTSVLTKFHFKCTKNETSRVLTRKNAPPPSSHTSRELTRKNFHEDWTKLMTSRVTNINVVSKSVNMANVDNRQMAIINAQFCSADGQ</sequence>
<keyword evidence="2" id="KW-1185">Reference proteome</keyword>
<gene>
    <name evidence="1" type="ORF">DPMN_004323</name>
</gene>
<dbReference type="EMBL" id="JAIWYP010000001">
    <property type="protein sequence ID" value="KAH3880409.1"/>
    <property type="molecule type" value="Genomic_DNA"/>
</dbReference>
<dbReference type="Proteomes" id="UP000828390">
    <property type="component" value="Unassembled WGS sequence"/>
</dbReference>